<evidence type="ECO:0000313" key="2">
    <source>
        <dbReference type="Proteomes" id="UP000281128"/>
    </source>
</evidence>
<accession>A0A3A8AU71</accession>
<dbReference type="AlphaFoldDB" id="A0A3A8AU71"/>
<proteinExistence type="predicted"/>
<dbReference type="RefSeq" id="WP_121169041.1">
    <property type="nucleotide sequence ID" value="NZ_RAPE01000008.1"/>
</dbReference>
<reference evidence="1 2" key="1">
    <citation type="submission" date="2018-09" db="EMBL/GenBank/DDBJ databases">
        <title>Roseovarius spongiae sp. nov., isolated from a marine sponge.</title>
        <authorList>
            <person name="Zhuang L."/>
            <person name="Luo L."/>
        </authorList>
    </citation>
    <scope>NUCLEOTIDE SEQUENCE [LARGE SCALE GENOMIC DNA]</scope>
    <source>
        <strain evidence="1 2">HN-E21</strain>
    </source>
</reference>
<gene>
    <name evidence="1" type="ORF">D6850_18175</name>
</gene>
<dbReference type="Proteomes" id="UP000281128">
    <property type="component" value="Unassembled WGS sequence"/>
</dbReference>
<dbReference type="EMBL" id="RAPE01000008">
    <property type="protein sequence ID" value="RKF12399.1"/>
    <property type="molecule type" value="Genomic_DNA"/>
</dbReference>
<organism evidence="1 2">
    <name type="scientific">Roseovarius spongiae</name>
    <dbReference type="NCBI Taxonomy" id="2320272"/>
    <lineage>
        <taxon>Bacteria</taxon>
        <taxon>Pseudomonadati</taxon>
        <taxon>Pseudomonadota</taxon>
        <taxon>Alphaproteobacteria</taxon>
        <taxon>Rhodobacterales</taxon>
        <taxon>Roseobacteraceae</taxon>
        <taxon>Roseovarius</taxon>
    </lineage>
</organism>
<comment type="caution">
    <text evidence="1">The sequence shown here is derived from an EMBL/GenBank/DDBJ whole genome shotgun (WGS) entry which is preliminary data.</text>
</comment>
<keyword evidence="2" id="KW-1185">Reference proteome</keyword>
<name>A0A3A8AU71_9RHOB</name>
<protein>
    <submittedName>
        <fullName evidence="1">Uncharacterized protein</fullName>
    </submittedName>
</protein>
<sequence>MTQTTETRGPRISALALFRQIAPTCAQEISHQLQRAGLKNSHDLITALTRGLASFARQQDVCLAADFPKTWPEALQMLRATRSEADWERFLPQTVTASQAGARTLAVGASQMIRVLETLRDAAGMSPRVAVALGAWIVTAVVIAHSGPLDADLSLEELAEHL</sequence>
<evidence type="ECO:0000313" key="1">
    <source>
        <dbReference type="EMBL" id="RKF12399.1"/>
    </source>
</evidence>
<dbReference type="OrthoDB" id="9842303at2"/>